<dbReference type="Pfam" id="PF17973">
    <property type="entry name" value="bMG10"/>
    <property type="match status" value="1"/>
</dbReference>
<dbReference type="NCBIfam" id="TIGR04057">
    <property type="entry name" value="SusC_RagA_signa"/>
    <property type="match status" value="1"/>
</dbReference>
<dbReference type="PANTHER" id="PTHR40094">
    <property type="entry name" value="ALPHA-2-MACROGLOBULIN HOMOLOG"/>
    <property type="match status" value="1"/>
</dbReference>
<dbReference type="InterPro" id="IPR037066">
    <property type="entry name" value="Plug_dom_sf"/>
</dbReference>
<gene>
    <name evidence="2" type="ORF">SAMN05660461_5503</name>
</gene>
<dbReference type="InterPro" id="IPR008969">
    <property type="entry name" value="CarboxyPept-like_regulatory"/>
</dbReference>
<dbReference type="Gene3D" id="1.50.10.20">
    <property type="match status" value="1"/>
</dbReference>
<evidence type="ECO:0000313" key="2">
    <source>
        <dbReference type="EMBL" id="SKD09614.1"/>
    </source>
</evidence>
<dbReference type="Gene3D" id="2.60.40.1120">
    <property type="entry name" value="Carboxypeptidase-like, regulatory domain"/>
    <property type="match status" value="1"/>
</dbReference>
<dbReference type="SUPFAM" id="SSF56935">
    <property type="entry name" value="Porins"/>
    <property type="match status" value="1"/>
</dbReference>
<protein>
    <submittedName>
        <fullName evidence="2">TonB-dependent outer membrane receptor, SusC/RagA subfamily, signature region</fullName>
    </submittedName>
</protein>
<accession>A0A1T5PA65</accession>
<dbReference type="EMBL" id="FUZZ01000005">
    <property type="protein sequence ID" value="SKD09614.1"/>
    <property type="molecule type" value="Genomic_DNA"/>
</dbReference>
<dbReference type="PANTHER" id="PTHR40094:SF1">
    <property type="entry name" value="UBIQUITIN DOMAIN-CONTAINING PROTEIN"/>
    <property type="match status" value="1"/>
</dbReference>
<dbReference type="InterPro" id="IPR008930">
    <property type="entry name" value="Terpenoid_cyclase/PrenylTrfase"/>
</dbReference>
<dbReference type="InterPro" id="IPR001599">
    <property type="entry name" value="Macroglobln_a2"/>
</dbReference>
<dbReference type="Pfam" id="PF13715">
    <property type="entry name" value="CarbopepD_reg_2"/>
    <property type="match status" value="1"/>
</dbReference>
<dbReference type="GO" id="GO:0004866">
    <property type="term" value="F:endopeptidase inhibitor activity"/>
    <property type="evidence" value="ECO:0007669"/>
    <property type="project" value="InterPro"/>
</dbReference>
<reference evidence="2 3" key="1">
    <citation type="submission" date="2017-02" db="EMBL/GenBank/DDBJ databases">
        <authorList>
            <person name="Peterson S.W."/>
        </authorList>
    </citation>
    <scope>NUCLEOTIDE SEQUENCE [LARGE SCALE GENOMIC DNA]</scope>
    <source>
        <strain evidence="2 3">DSM 18108</strain>
    </source>
</reference>
<dbReference type="SMART" id="SM01360">
    <property type="entry name" value="A2M"/>
    <property type="match status" value="1"/>
</dbReference>
<dbReference type="Proteomes" id="UP000190166">
    <property type="component" value="Unassembled WGS sequence"/>
</dbReference>
<dbReference type="Pfam" id="PF00207">
    <property type="entry name" value="A2M"/>
    <property type="match status" value="1"/>
</dbReference>
<keyword evidence="2" id="KW-0675">Receptor</keyword>
<name>A0A1T5PA65_9BACT</name>
<evidence type="ECO:0000313" key="3">
    <source>
        <dbReference type="Proteomes" id="UP000190166"/>
    </source>
</evidence>
<keyword evidence="3" id="KW-1185">Reference proteome</keyword>
<organism evidence="2 3">
    <name type="scientific">Chitinophaga ginsengisegetis</name>
    <dbReference type="NCBI Taxonomy" id="393003"/>
    <lineage>
        <taxon>Bacteria</taxon>
        <taxon>Pseudomonadati</taxon>
        <taxon>Bacteroidota</taxon>
        <taxon>Chitinophagia</taxon>
        <taxon>Chitinophagales</taxon>
        <taxon>Chitinophagaceae</taxon>
        <taxon>Chitinophaga</taxon>
    </lineage>
</organism>
<feature type="domain" description="Alpha-2-macroglobulin" evidence="1">
    <location>
        <begin position="1290"/>
        <end position="1379"/>
    </location>
</feature>
<proteinExistence type="predicted"/>
<dbReference type="Gene3D" id="2.170.130.10">
    <property type="entry name" value="TonB-dependent receptor, plug domain"/>
    <property type="match status" value="1"/>
</dbReference>
<dbReference type="InterPro" id="IPR041246">
    <property type="entry name" value="Bact_MG10"/>
</dbReference>
<dbReference type="InterPro" id="IPR012910">
    <property type="entry name" value="Plug_dom"/>
</dbReference>
<dbReference type="Pfam" id="PF07715">
    <property type="entry name" value="Plug"/>
    <property type="match status" value="1"/>
</dbReference>
<dbReference type="InterPro" id="IPR023997">
    <property type="entry name" value="TonB-dep_OMP_SusC/RagA_CS"/>
</dbReference>
<dbReference type="STRING" id="393003.SAMN05660461_5503"/>
<evidence type="ECO:0000259" key="1">
    <source>
        <dbReference type="SMART" id="SM01360"/>
    </source>
</evidence>
<dbReference type="Gene3D" id="2.20.130.20">
    <property type="match status" value="1"/>
</dbReference>
<dbReference type="CDD" id="cd00688">
    <property type="entry name" value="ISOPREN_C2_like"/>
    <property type="match status" value="1"/>
</dbReference>
<dbReference type="InterPro" id="IPR051802">
    <property type="entry name" value="YfhM-like"/>
</dbReference>
<dbReference type="SUPFAM" id="SSF49464">
    <property type="entry name" value="Carboxypeptidase regulatory domain-like"/>
    <property type="match status" value="1"/>
</dbReference>
<dbReference type="SUPFAM" id="SSF48239">
    <property type="entry name" value="Terpenoid cyclases/Protein prenyltransferases"/>
    <property type="match status" value="1"/>
</dbReference>
<sequence>MFLLCLCSITASAQQYISQSKTTSERNNIYKITDKEALRIFELSRASKPWADEKYLHTAAGTYPFGASFPAGTAPGNYVVVTGLQNNLAYEYKPVQNVILKVVTNNYDLALLLHDKNGKPISNASVRINQRTIPWDARTQTYRIPRYKKGGIIQVYHNQVLNLFNLTVPNRKGRLLFWKKLFPRKKNYYHNEPRFSQSTSTEKKYKGFMAFSKAKYRPGDTLRMKAFIINRHTKPVNEPLLLRLYSEDMDIDTILTTIRPYRPGGYDYEMVLSDSLDLDLDTDYLFTLETLDSRKYTSDNNETDLDDDEYFARRKVLMRGTFEYEEYELKSIRFTARTDVKEHTRGTPVSLFLKATDENDLPVMDGRVTITVTPNNISQYHAPVVFIPHQLWKHEVALDMTGETKVTLPDSIFPAASFSYNISTQFLNSNNESQSSRISQQYYYDTDEISFTPKGDSLSVDFKRSGHVIPSQATLLLLNAKRDTVALSAISLPAVLPLHPYVNTYRVTAGNVTKSYLSSGENGMIQCNASRTRDSVFADIVNPKKLYFWYSIFAGNKLVAQGYDQQLSWKAASATHGYYFVSLQYIWNDQVKDEHFIIPYLEKQLQVTINNPVAVYPGQTVRIGITVTDAEGRPVKDADVTAYAMTARFNYTMPNLPNLDKRHPMRKAYSQQWLSDRKTVSGKQIMNWDRWKNEMTLDSNAYYRFLHPDGIRYSTEPAKNDITQISPFVTENGAVQFISHVKIDEQPVFFANTDLRPAYSFAIWPGKHKLEIRTSDKEIIIDSIYAEEGLKTFISIAADKPDERIRITKMPTELTPLEVNLYKRYVVPFLTDNNDGYTYINQNGNIQWFNPGNGYSKSIQLAGPLKNNDADYIVKGRFIQSFVPEPGYTFEIRQGLVKETSTSDQRLRFYLPKEADQPRLYDHVITESEMDSIWNDHLDGLQINQELYSNARGDGNTSNLIISPDTAFKGNEPRQLFLYRYDDPTYIRIYRGQTTWFYNLEPGNYRLLVLLKKNKYYVADSLKANAGGNTYYRLHARKVMEKDSTSAALSKAILDWRGYETQQMSTNATTDFTTPFNNQYLDTSGFTRRISGVITTDANGPVPGASIILKGTRYGTLSNAKGYFSLAVTEKGQLTVNAIGYNAETVTLRDQDFIEIKLKPVIQSLSETVVVGYGTQRKKEITAAASHFITGNLNGVVAGVTIRGANSINTPPLIIIDGVPYEGLLESLDPSLIKNMSVLKDAAATAIYGARAANGVILITSSKAGFIAAASQEALPAEANSLRSNFRDDACWQPRLRTNEKGETSFKVTFPDDITNWKTYTLAFTDQGQTGSAQVQIKSYKPLSANLSLPVFAVEGDSVNIIGKVLNYGTDSATVSRSFYTNQVLTGTRSIGVRNSLIDTFPVHVPLSGDSISFKYTITGNQDYFDGEYRAIPVFKKGVTETKGFFAALPADTSFSLSFADDTAAVHLYACTGMLPVLLDEIDYLRRYEYLCNEQLASKLTGLLLEKQARKFLALPFKDLKKISELIRKLEQNENKDGGWGWWNKSTSVYWVSQHVTKALLMAEKEGFKPNINKAALIDYSVFQLNGSVHTRDAYTNNLTLLETLYELGAKINFPAYLDTIPANKGSKYDQFRLLYLKQQTGIHVNTASLMAARQTTMMGNSYWGEDSYQLFNNDVQLTLLAYKILRAEGGHDALLRTIRDWFMEKRRSGNWRNTYESATILATILPDALQTSEMQTPGLSINGEQVSAFPYTHIFTAGKPLNVVKRGGSTVYFTGWQQHWNPAPPPASHQFSVGSQFLQQDTAVNFLTAGRAVTLEVTVEVKADADYVMVEIPVPAGCSYEEKNSQWSNHEVHREYFKNKVSIFSDYLNKGTYRFTVSLMPRYTGYYHLNPAKAEMMYFPVFFGREGMKKVVIRGK</sequence>